<keyword evidence="10" id="KW-0998">Cell outer membrane</keyword>
<feature type="domain" description="Trimeric autotransporter adhesin YadA-like stalk" evidence="13">
    <location>
        <begin position="1742"/>
        <end position="1777"/>
    </location>
</feature>
<evidence type="ECO:0000256" key="10">
    <source>
        <dbReference type="ARBA" id="ARBA00023237"/>
    </source>
</evidence>
<evidence type="ECO:0000259" key="13">
    <source>
        <dbReference type="Pfam" id="PF05662"/>
    </source>
</evidence>
<dbReference type="SUPFAM" id="SSF101967">
    <property type="entry name" value="Adhesin YadA, collagen-binding domain"/>
    <property type="match status" value="14"/>
</dbReference>
<keyword evidence="5" id="KW-1134">Transmembrane beta strand</keyword>
<feature type="domain" description="Trimeric autotransporter adhesin YadA-like stalk" evidence="13">
    <location>
        <begin position="1839"/>
        <end position="1879"/>
    </location>
</feature>
<feature type="domain" description="Trimeric autotransporter adhesin YadA-like stalk" evidence="13">
    <location>
        <begin position="947"/>
        <end position="987"/>
    </location>
</feature>
<feature type="domain" description="Trimeric autotransporter adhesin YadA-like stalk" evidence="13">
    <location>
        <begin position="501"/>
        <end position="541"/>
    </location>
</feature>
<feature type="domain" description="Trimeric autotransporter adhesin YadA-like C-terminal membrane anchor" evidence="11">
    <location>
        <begin position="2891"/>
        <end position="2951"/>
    </location>
</feature>
<feature type="domain" description="Trimeric autotransporter adhesin YadA-like stalk" evidence="13">
    <location>
        <begin position="1519"/>
        <end position="1554"/>
    </location>
</feature>
<feature type="domain" description="Trimeric autotransporter adhesin YadA-like stalk" evidence="13">
    <location>
        <begin position="627"/>
        <end position="662"/>
    </location>
</feature>
<gene>
    <name evidence="14" type="ORF">OK117_03880</name>
</gene>
<evidence type="ECO:0000256" key="6">
    <source>
        <dbReference type="ARBA" id="ARBA00022692"/>
    </source>
</evidence>
<accession>A0AAJ5UIN8</accession>
<proteinExistence type="inferred from homology"/>
<dbReference type="GO" id="GO:0009279">
    <property type="term" value="C:cell outer membrane"/>
    <property type="evidence" value="ECO:0007669"/>
    <property type="project" value="UniProtKB-SubCell"/>
</dbReference>
<comment type="similarity">
    <text evidence="3">Belongs to the autotransporter-2 (AT-2) (TC 1.B.40) family.</text>
</comment>
<feature type="domain" description="Trimeric autotransporter adhesin YadA-like stalk" evidence="13">
    <location>
        <begin position="278"/>
        <end position="319"/>
    </location>
</feature>
<feature type="domain" description="Trimeric autotransporter adhesin YadA-like stalk" evidence="13">
    <location>
        <begin position="2188"/>
        <end position="2223"/>
    </location>
</feature>
<dbReference type="Gene3D" id="6.20.50.100">
    <property type="match status" value="11"/>
</dbReference>
<dbReference type="InterPro" id="IPR008640">
    <property type="entry name" value="Adhesin_Head_dom"/>
</dbReference>
<feature type="domain" description="Trimeric autotransporter adhesin YadA-like head" evidence="12">
    <location>
        <begin position="2780"/>
        <end position="2804"/>
    </location>
</feature>
<keyword evidence="6" id="KW-0812">Transmembrane</keyword>
<feature type="domain" description="Trimeric autotransporter adhesin YadA-like stalk" evidence="13">
    <location>
        <begin position="2580"/>
        <end position="2619"/>
    </location>
</feature>
<reference evidence="14" key="2">
    <citation type="submission" date="2022-10" db="EMBL/GenBank/DDBJ databases">
        <authorList>
            <person name="Landa B."/>
            <person name="Arias-Giraldo L.F."/>
            <person name="Roman-Ecija M."/>
            <person name="Velasco-Amo M.P."/>
            <person name="De La Fuente L."/>
            <person name="Marco-Noales E."/>
            <person name="Moralejo E."/>
        </authorList>
    </citation>
    <scope>NUCLEOTIDE SEQUENCE</scope>
    <source>
        <strain evidence="14">CFBP8073</strain>
    </source>
</reference>
<dbReference type="GO" id="GO:0009986">
    <property type="term" value="C:cell surface"/>
    <property type="evidence" value="ECO:0007669"/>
    <property type="project" value="UniProtKB-SubCell"/>
</dbReference>
<dbReference type="Gene3D" id="3.30.1300.30">
    <property type="entry name" value="GSPII I/J protein-like"/>
    <property type="match status" value="1"/>
</dbReference>
<feature type="domain" description="Trimeric autotransporter adhesin YadA-like stalk" evidence="13">
    <location>
        <begin position="2062"/>
        <end position="2102"/>
    </location>
</feature>
<dbReference type="Proteomes" id="UP001211513">
    <property type="component" value="Chromosome"/>
</dbReference>
<evidence type="ECO:0000313" key="15">
    <source>
        <dbReference type="Proteomes" id="UP001211513"/>
    </source>
</evidence>
<feature type="domain" description="Trimeric autotransporter adhesin YadA-like stalk" evidence="13">
    <location>
        <begin position="1616"/>
        <end position="1656"/>
    </location>
</feature>
<evidence type="ECO:0000256" key="4">
    <source>
        <dbReference type="ARBA" id="ARBA00022448"/>
    </source>
</evidence>
<dbReference type="InterPro" id="IPR045584">
    <property type="entry name" value="Pilin-like"/>
</dbReference>
<evidence type="ECO:0000259" key="12">
    <source>
        <dbReference type="Pfam" id="PF05658"/>
    </source>
</evidence>
<dbReference type="InterPro" id="IPR008635">
    <property type="entry name" value="Coiled_stalk_dom"/>
</dbReference>
<keyword evidence="9" id="KW-0472">Membrane</keyword>
<evidence type="ECO:0000256" key="9">
    <source>
        <dbReference type="ARBA" id="ARBA00023136"/>
    </source>
</evidence>
<dbReference type="EMBL" id="CP109886">
    <property type="protein sequence ID" value="WCF29018.1"/>
    <property type="molecule type" value="Genomic_DNA"/>
</dbReference>
<dbReference type="InterPro" id="IPR011049">
    <property type="entry name" value="Serralysin-like_metalloprot_C"/>
</dbReference>
<dbReference type="SUPFAM" id="SSF54523">
    <property type="entry name" value="Pili subunits"/>
    <property type="match status" value="1"/>
</dbReference>
<feature type="domain" description="Trimeric autotransporter adhesin YadA-like stalk" evidence="13">
    <location>
        <begin position="1965"/>
        <end position="2000"/>
    </location>
</feature>
<feature type="domain" description="Trimeric autotransporter adhesin YadA-like stalk" evidence="13">
    <location>
        <begin position="2836"/>
        <end position="2857"/>
    </location>
</feature>
<comment type="subcellular location">
    <subcellularLocation>
        <location evidence="2">Cell outer membrane</location>
    </subcellularLocation>
    <subcellularLocation>
        <location evidence="1">Cell surface</location>
    </subcellularLocation>
</comment>
<evidence type="ECO:0000259" key="11">
    <source>
        <dbReference type="Pfam" id="PF03895"/>
    </source>
</evidence>
<feature type="domain" description="Trimeric autotransporter adhesin YadA-like stalk" evidence="13">
    <location>
        <begin position="1073"/>
        <end position="1108"/>
    </location>
</feature>
<feature type="domain" description="Trimeric autotransporter adhesin YadA-like stalk" evidence="13">
    <location>
        <begin position="2454"/>
        <end position="2494"/>
    </location>
</feature>
<evidence type="ECO:0000256" key="8">
    <source>
        <dbReference type="ARBA" id="ARBA00022927"/>
    </source>
</evidence>
<keyword evidence="4" id="KW-0813">Transport</keyword>
<feature type="domain" description="Trimeric autotransporter adhesin YadA-like stalk" evidence="13">
    <location>
        <begin position="1170"/>
        <end position="1210"/>
    </location>
</feature>
<feature type="domain" description="Trimeric autotransporter adhesin YadA-like stalk" evidence="13">
    <location>
        <begin position="2722"/>
        <end position="2751"/>
    </location>
</feature>
<protein>
    <submittedName>
        <fullName evidence="14">YadA-like family protein</fullName>
    </submittedName>
</protein>
<feature type="domain" description="Trimeric autotransporter adhesin YadA-like head" evidence="12">
    <location>
        <begin position="162"/>
        <end position="188"/>
    </location>
</feature>
<evidence type="ECO:0000256" key="2">
    <source>
        <dbReference type="ARBA" id="ARBA00004442"/>
    </source>
</evidence>
<evidence type="ECO:0000256" key="7">
    <source>
        <dbReference type="ARBA" id="ARBA00022729"/>
    </source>
</evidence>
<evidence type="ECO:0000256" key="1">
    <source>
        <dbReference type="ARBA" id="ARBA00004241"/>
    </source>
</evidence>
<feature type="domain" description="Trimeric autotransporter adhesin YadA-like head" evidence="12">
    <location>
        <begin position="2807"/>
        <end position="2830"/>
    </location>
</feature>
<dbReference type="RefSeq" id="WP_272142913.1">
    <property type="nucleotide sequence ID" value="NZ_CP109886.1"/>
</dbReference>
<sequence length="2951" mass="291863">MVFITPYSSKQHGKEPLHTILFVALSLSLPYTEKANAQVYINDGTDGGCQKIVDNGSASGVERTVATQCNEDPWAVTGYARFFGPSGTAVDQPGASRSLTLGGVLYVNSGQVGVNDVLNKTYSIRMGSVITMNTVAGTNAIAIGSAQSSAADALKASLATKATGARAIAIGAKAVADGVDTVALGSGATAGTGTSSVAIGLNASAVNGAVAVGGGALVTVPDGAVALGLNSVASTGKGLSGYDPKTKTISTDASAAWKSTLAAVSIGDVSSSNFKTRQLSGLAAGTSNTDAVNVAQLKVVDEIASKGWNLTASGANSGNVGPGSSVDLKNTDKNLTITKAIGSNDVEFNLNKDVKVTTLAVGDALLNTDGIALGTDVALGTTGLTIANGPAVTASGIDAGSKVISHVAAGEVSETSTDAVNGSQLNAVQAQASQPVTFSGNEGSVKRTLGQAVVISGESSTAGTYSGGNLKSVVDEAAGAIHLQLADSPKFGNVLINNGGKISGLTAGTEDTDAVNLSQLKSISDTVDKGWTLTASGANGSKVVSGGAVDLKNTDGNLTISKSGDSNDVVFNLSKDFKVDGMTSGTTVVNNDGVKVGSDVALDTTGLTIANGPAVTASGIDAGSKVISHVAAGEVSETSTDAVNGSQLNAVQAQASQPVTFSGNEGSVKRTLGQAVVISGESSTAGTYSGGNLKSVVDEAAGAIHLQLADSPKFGNVLINNGGKISGLTAGTEDTDAVNLSQLKSISDTVDKGWTLTASGANGSKVVSGGAVDLKNTDGNLTISKSGDSNDVVFNLSKDFKVDGMTSGTTVVNNDGVKVGSDVALGTTGLTIANGPAVTASGIDAGSKVISHVAAGEVSETSTDAVNGSQLNAVQAQASQPVTFSGNEGSVKRTLGQAVVISGESSTAGTYSGGNLKSVVDEAAGAIHLQLADSPKFGNVLINNGGKISGLTAGTEDTDAVNLSQLKSISDTVDKGWTLTASGANGSKVVSGGAVDLKNTDGNLTISKSGDSNDVVFNLSKDFKVDGMTSGTTVVNNDGVKVGSDVALGTTGLTIANGPAVTASGIDAGSKVISHVAAGEVSETSTDAVNGSQLNAVQAQASQPVTFSGNEGSVKRTLGQAVVISGESSTAGTYSGGNLKSVVDEAAGAIHLQLADSPKFGNVLINNGGKISGLTAGTEDTDAVNLSQLKSISDTVDKGWTLTASGANGSKVVSGGAVDLKNTDGNLTISKSGDSNDVVFNLSKDFKVDGMTSGTTVVNNDGVKVGSDVALGTTGLTIANGPAVTASGIDAGSKVISHVAAGEVSETSTDAVNGSQLNAVQAQASQPVTFSGNEGSVKRTLGQAVVISGESSTAGTYSGGNLKSVVDEAAGAIHLQLADSPKFGNVLINNGGKISGLTAGTEDTDAVNLSQLKSISDTVDKGWTLTASGANGSKVVSGGAVDLKNTDGNLTISKSGDSNDVVFNLSKDFKVDGMTSGTTVVNNDGVKVGSDVALGTTGLTIANGPAVTASGIDAGSKVISHVAAGEVSETSTDAVNGSQLNAVQAQASQPVTFSGNEGSVKRTLGQAVVISGESSTAGTYSGGNLKSVVDEAAGAIHLQLADSPKFGNVLINNGGKISGLTAGTEDTDAVNLSQLKSISDTVDKGWTLTASGANGSKVVSGGAVDLKNTDGNLTISKSGDSNDVVFNLSKDFKVDGMTSGTTVVNNDGVKVGSDVALGTTGLTIANGPAVTASGIDAGSKVISHVAAGEVSETSTDAVNGSQLNAVQAQASQPVTFSGNEGSVKRTLGQAVVISGESSTAGTYSGGNLKSVVDEAAGAIHLQLADSPKFGNVLINNGGKISGLTAGTEDTDAVNLSQLKSISDTVDKGWTLTASGANGSKVVSGGAVDLKNTDGNLTISKSGDSNDVVFNLSKDFKVDGMTSGTTVVNNDGVKVGSDVALGTTGLTIANGPAVTASGIDAGSKVISHVAAGEVSETSTDAVNGSQLNAVQAQASQPVTFSGNEGSVKRTLGQAVVISGESSTAGTYSGGNLKSVVDEAAGAIHLQLADSPKFGNVLINNGGKISGLTAGTEDTDAVNLSQLKSISDTVDKGWTLTASGANGSKVVSGGAVDLKNTDGNLTISKSGDSNDVVFNLSKDFKVDGMTSGTTVVNNDGVKVGSDVALGTTGLTIANGPAVTASGIDAGSKVISHVAAGEVSETSTDAVNGSQLNAVQAQASQPVTFSGNEGSVKRTLGQAVVISGESSTAGTYSGGNLKSVVDEAAGAIHLQLADSPKFGNVVINNGGKISGLTAGTEDTDAVNLSQLKSISDTVDKGWTLTASGANGSKVVSGGAVDLKNTDGNLTISKSGDSNDVVFNLSQDLKENSVTVGNTQVNKDGVRVSNDVLLSSKELVITSHSSTSSVRTLANGESVANRTVVNGDGVNIDDVVVVNDLGLSIVGGASVTLSGINAGSHKITNVTAGTEDTDAVNFSQLKSVSEAVDKGWTLTASGANGSKVVSGGTVDLKNTDGNLTISKSSDSNDVVFNLSKDFKVDEVTAGNTVVNTDGVKVGSDVSLGAMGLFIANGPSVTASGFNAGDKVISHVAVGMADTDAVNVSQLKQAVQNVSVKATRYYSTNDGGTQGGNYDGDGATGSKAVAAGVGTQASGEGATAVGSGAASSGKGSTAIGRNAIASADGSVALGDGAKDGGRGAESYTGKYSGVQNNTMGTVSVGDAAKGETRSISNVADAKEATDAVNLRQLDAVAQKSNLQTDDMRHEINNIEDVFKVTKGDSTPSVKGMGVNAMAIGTNAAVSGTDSVALGKNTNVSADNAVAIGNDSVADRANSVSVGSAGSQRQVTNVAAGTADTDAVNVSQLNQGLITAKQYTDGMVGNLRRETNGGVAAAIATANLPQAYVQGRGMTSVGVSSYQGQSAIAVGVSAVSDSGHWVFKFSGSANTRSHVGVGAGVGYQW</sequence>
<feature type="domain" description="Trimeric autotransporter adhesin YadA-like head" evidence="12">
    <location>
        <begin position="2659"/>
        <end position="2684"/>
    </location>
</feature>
<dbReference type="InterPro" id="IPR005594">
    <property type="entry name" value="YadA_C"/>
</dbReference>
<evidence type="ECO:0000256" key="3">
    <source>
        <dbReference type="ARBA" id="ARBA00005848"/>
    </source>
</evidence>
<feature type="domain" description="Trimeric autotransporter adhesin YadA-like stalk" evidence="13">
    <location>
        <begin position="1296"/>
        <end position="1331"/>
    </location>
</feature>
<dbReference type="Pfam" id="PF03895">
    <property type="entry name" value="YadA_anchor"/>
    <property type="match status" value="1"/>
</dbReference>
<dbReference type="Gene3D" id="2.20.70.140">
    <property type="match status" value="11"/>
</dbReference>
<dbReference type="GO" id="GO:0015031">
    <property type="term" value="P:protein transport"/>
    <property type="evidence" value="ECO:0007669"/>
    <property type="project" value="UniProtKB-KW"/>
</dbReference>
<keyword evidence="7" id="KW-0732">Signal</keyword>
<dbReference type="Gene3D" id="2.150.10.10">
    <property type="entry name" value="Serralysin-like metalloprotease, C-terminal"/>
    <property type="match status" value="3"/>
</dbReference>
<feature type="domain" description="Trimeric autotransporter adhesin YadA-like stalk" evidence="13">
    <location>
        <begin position="404"/>
        <end position="439"/>
    </location>
</feature>
<organism evidence="14 15">
    <name type="scientific">Xylella fastidiosa subsp. fastidiosa</name>
    <dbReference type="NCBI Taxonomy" id="644356"/>
    <lineage>
        <taxon>Bacteria</taxon>
        <taxon>Pseudomonadati</taxon>
        <taxon>Pseudomonadota</taxon>
        <taxon>Gammaproteobacteria</taxon>
        <taxon>Lysobacterales</taxon>
        <taxon>Lysobacteraceae</taxon>
        <taxon>Xylella</taxon>
    </lineage>
</organism>
<feature type="domain" description="Trimeric autotransporter adhesin YadA-like stalk" evidence="13">
    <location>
        <begin position="724"/>
        <end position="764"/>
    </location>
</feature>
<feature type="domain" description="Trimeric autotransporter adhesin YadA-like stalk" evidence="13">
    <location>
        <begin position="1393"/>
        <end position="1433"/>
    </location>
</feature>
<feature type="domain" description="Trimeric autotransporter adhesin YadA-like head" evidence="12">
    <location>
        <begin position="2630"/>
        <end position="2656"/>
    </location>
</feature>
<evidence type="ECO:0000313" key="14">
    <source>
        <dbReference type="EMBL" id="WCF29018.1"/>
    </source>
</evidence>
<name>A0AAJ5UIN8_XYLFS</name>
<feature type="domain" description="Trimeric autotransporter adhesin YadA-like stalk" evidence="13">
    <location>
        <begin position="2285"/>
        <end position="2325"/>
    </location>
</feature>
<evidence type="ECO:0000256" key="5">
    <source>
        <dbReference type="ARBA" id="ARBA00022452"/>
    </source>
</evidence>
<keyword evidence="8" id="KW-0653">Protein transport</keyword>
<dbReference type="Gene3D" id="1.20.5.170">
    <property type="match status" value="9"/>
</dbReference>
<dbReference type="Pfam" id="PF05662">
    <property type="entry name" value="YadA_stalk"/>
    <property type="match status" value="23"/>
</dbReference>
<feature type="domain" description="Trimeric autotransporter adhesin YadA-like stalk" evidence="13">
    <location>
        <begin position="850"/>
        <end position="885"/>
    </location>
</feature>
<dbReference type="Pfam" id="PF05658">
    <property type="entry name" value="YadA_head"/>
    <property type="match status" value="5"/>
</dbReference>
<reference evidence="14" key="1">
    <citation type="journal article" date="2022" name="Phytopathology">
        <title>Complete circularized genome resources of seven strains of Xylella fastidiosa subsp. fastidiosa using hybrid assembly reveals unknown plasmids.</title>
        <authorList>
            <person name="Velasco-Amo M.D.P."/>
            <person name="Arias-Giraldo L.F.F."/>
            <person name="Ecija M.R."/>
            <person name="De La Fuente L."/>
            <person name="Marco-Noales E."/>
            <person name="Moralejo E."/>
            <person name="Navas-Cort J.A."/>
            <person name="Landa B.B."/>
        </authorList>
    </citation>
    <scope>NUCLEOTIDE SEQUENCE</scope>
    <source>
        <strain evidence="14">CFBP8073</strain>
    </source>
</reference>